<feature type="region of interest" description="Disordered" evidence="1">
    <location>
        <begin position="232"/>
        <end position="267"/>
    </location>
</feature>
<dbReference type="EMBL" id="BAAAHD010000069">
    <property type="protein sequence ID" value="GAA0590505.1"/>
    <property type="molecule type" value="Genomic_DNA"/>
</dbReference>
<dbReference type="InterPro" id="IPR058593">
    <property type="entry name" value="ARB_07466-like_C"/>
</dbReference>
<gene>
    <name evidence="4" type="ORF">F4557_004152</name>
    <name evidence="3" type="ORF">GCM10009546_61170</name>
</gene>
<dbReference type="Proteomes" id="UP000549343">
    <property type="component" value="Unassembled WGS sequence"/>
</dbReference>
<dbReference type="AlphaFoldDB" id="A0A7W7IEQ0"/>
<evidence type="ECO:0000256" key="1">
    <source>
        <dbReference type="SAM" id="MobiDB-lite"/>
    </source>
</evidence>
<dbReference type="EMBL" id="JACHMV010000001">
    <property type="protein sequence ID" value="MBB4775734.1"/>
    <property type="molecule type" value="Genomic_DNA"/>
</dbReference>
<sequence length="382" mass="40118">MRRRGRTLPAVIALAVGLTLAADVTVLVSGHLDEDSGADDLVSVDQGAAPLAPAVAPLTRRHTPHLLVAGTSSLPPQAVERTRGLKGVAGVAVVDAARAQVGGRRMGLLGVDPSKFRAFAPEETAESDQLWRTIAAGGLAVSFEHGQDGALPLGAVVPAGSSERSGRVRVGAYATMGIGDVDAVVSRERARELGLPVGNALIISAPKADAGKLTARLKKILPRGTKVAALAPARSARRQPAGQGGRVRLTGRPDGVTGDSTPITGNRMTPTMRALVLEIARLFGPFPVIGCYRDNADAQDHGHGRACDFMASTGGRMPSAGAMRHGDQIAQYAVQHARRLGVSYVIWKQHIWNVRGGGWRPMADRGSLTQNHYDHVHISVLR</sequence>
<reference evidence="3" key="4">
    <citation type="submission" date="2023-12" db="EMBL/GenBank/DDBJ databases">
        <authorList>
            <person name="Sun Q."/>
            <person name="Inoue M."/>
        </authorList>
    </citation>
    <scope>NUCLEOTIDE SEQUENCE</scope>
    <source>
        <strain evidence="3">JCM 10667</strain>
    </source>
</reference>
<dbReference type="Pfam" id="PF26571">
    <property type="entry name" value="VldE"/>
    <property type="match status" value="1"/>
</dbReference>
<name>A0A7W7IEQ0_9ACTN</name>
<proteinExistence type="predicted"/>
<accession>A0A7W7IEQ0</accession>
<organism evidence="4 5">
    <name type="scientific">Actinomadura livida</name>
    <dbReference type="NCBI Taxonomy" id="79909"/>
    <lineage>
        <taxon>Bacteria</taxon>
        <taxon>Bacillati</taxon>
        <taxon>Actinomycetota</taxon>
        <taxon>Actinomycetes</taxon>
        <taxon>Streptosporangiales</taxon>
        <taxon>Thermomonosporaceae</taxon>
        <taxon>Actinomadura</taxon>
    </lineage>
</organism>
<protein>
    <recommendedName>
        <fullName evidence="2">ARB-07466-like C-terminal domain-containing protein</fullName>
    </recommendedName>
</protein>
<dbReference type="RefSeq" id="WP_184885177.1">
    <property type="nucleotide sequence ID" value="NZ_BAAAHD010000069.1"/>
</dbReference>
<evidence type="ECO:0000313" key="4">
    <source>
        <dbReference type="EMBL" id="MBB4775734.1"/>
    </source>
</evidence>
<feature type="compositionally biased region" description="Polar residues" evidence="1">
    <location>
        <begin position="258"/>
        <end position="267"/>
    </location>
</feature>
<evidence type="ECO:0000313" key="6">
    <source>
        <dbReference type="Proteomes" id="UP001501427"/>
    </source>
</evidence>
<dbReference type="Proteomes" id="UP001501427">
    <property type="component" value="Unassembled WGS sequence"/>
</dbReference>
<reference evidence="3" key="1">
    <citation type="journal article" date="2014" name="Int. J. Syst. Evol. Microbiol.">
        <title>Complete genome of a new Firmicutes species belonging to the dominant human colonic microbiota ('Ruminococcus bicirculans') reveals two chromosomes and a selective capacity to utilize plant glucans.</title>
        <authorList>
            <consortium name="NISC Comparative Sequencing Program"/>
            <person name="Wegmann U."/>
            <person name="Louis P."/>
            <person name="Goesmann A."/>
            <person name="Henrissat B."/>
            <person name="Duncan S.H."/>
            <person name="Flint H.J."/>
        </authorList>
    </citation>
    <scope>NUCLEOTIDE SEQUENCE</scope>
    <source>
        <strain evidence="3">JCM 10667</strain>
    </source>
</reference>
<reference evidence="6" key="2">
    <citation type="journal article" date="2019" name="Int. J. Syst. Evol. Microbiol.">
        <title>The Global Catalogue of Microorganisms (GCM) 10K type strain sequencing project: providing services to taxonomists for standard genome sequencing and annotation.</title>
        <authorList>
            <consortium name="The Broad Institute Genomics Platform"/>
            <consortium name="The Broad Institute Genome Sequencing Center for Infectious Disease"/>
            <person name="Wu L."/>
            <person name="Ma J."/>
        </authorList>
    </citation>
    <scope>NUCLEOTIDE SEQUENCE [LARGE SCALE GENOMIC DNA]</scope>
    <source>
        <strain evidence="6">JCM 10667</strain>
    </source>
</reference>
<keyword evidence="6" id="KW-1185">Reference proteome</keyword>
<comment type="caution">
    <text evidence="4">The sequence shown here is derived from an EMBL/GenBank/DDBJ whole genome shotgun (WGS) entry which is preliminary data.</text>
</comment>
<evidence type="ECO:0000259" key="2">
    <source>
        <dbReference type="Pfam" id="PF26571"/>
    </source>
</evidence>
<feature type="domain" description="ARB-07466-like C-terminal" evidence="2">
    <location>
        <begin position="265"/>
        <end position="373"/>
    </location>
</feature>
<evidence type="ECO:0000313" key="3">
    <source>
        <dbReference type="EMBL" id="GAA0590505.1"/>
    </source>
</evidence>
<reference evidence="4 5" key="3">
    <citation type="submission" date="2020-08" db="EMBL/GenBank/DDBJ databases">
        <title>Sequencing the genomes of 1000 actinobacteria strains.</title>
        <authorList>
            <person name="Klenk H.-P."/>
        </authorList>
    </citation>
    <scope>NUCLEOTIDE SEQUENCE [LARGE SCALE GENOMIC DNA]</scope>
    <source>
        <strain evidence="4 5">DSM 44772</strain>
    </source>
</reference>
<evidence type="ECO:0000313" key="5">
    <source>
        <dbReference type="Proteomes" id="UP000549343"/>
    </source>
</evidence>